<reference evidence="3 4" key="1">
    <citation type="submission" date="2019-03" db="EMBL/GenBank/DDBJ databases">
        <title>Draft genome sequences of novel Actinobacteria.</title>
        <authorList>
            <person name="Sahin N."/>
            <person name="Ay H."/>
            <person name="Saygin H."/>
        </authorList>
    </citation>
    <scope>NUCLEOTIDE SEQUENCE [LARGE SCALE GENOMIC DNA]</scope>
    <source>
        <strain evidence="3 4">JCM 30547</strain>
    </source>
</reference>
<evidence type="ECO:0000313" key="3">
    <source>
        <dbReference type="EMBL" id="TDC32791.1"/>
    </source>
</evidence>
<organism evidence="3 4">
    <name type="scientific">Kribbella albertanoniae</name>
    <dbReference type="NCBI Taxonomy" id="1266829"/>
    <lineage>
        <taxon>Bacteria</taxon>
        <taxon>Bacillati</taxon>
        <taxon>Actinomycetota</taxon>
        <taxon>Actinomycetes</taxon>
        <taxon>Propionibacteriales</taxon>
        <taxon>Kribbellaceae</taxon>
        <taxon>Kribbella</taxon>
    </lineage>
</organism>
<dbReference type="PROSITE" id="PS50088">
    <property type="entry name" value="ANK_REPEAT"/>
    <property type="match status" value="1"/>
</dbReference>
<evidence type="ECO:0000256" key="1">
    <source>
        <dbReference type="PROSITE-ProRule" id="PRU00023"/>
    </source>
</evidence>
<dbReference type="EMBL" id="SMKA01000019">
    <property type="protein sequence ID" value="TDC32791.1"/>
    <property type="molecule type" value="Genomic_DNA"/>
</dbReference>
<proteinExistence type="predicted"/>
<name>A0A4R4QBI0_9ACTN</name>
<comment type="caution">
    <text evidence="3">The sequence shown here is derived from an EMBL/GenBank/DDBJ whole genome shotgun (WGS) entry which is preliminary data.</text>
</comment>
<dbReference type="Pfam" id="PF12796">
    <property type="entry name" value="Ank_2"/>
    <property type="match status" value="1"/>
</dbReference>
<dbReference type="InterPro" id="IPR036770">
    <property type="entry name" value="Ankyrin_rpt-contain_sf"/>
</dbReference>
<dbReference type="SMART" id="SM00248">
    <property type="entry name" value="ANK"/>
    <property type="match status" value="1"/>
</dbReference>
<evidence type="ECO:0000259" key="2">
    <source>
        <dbReference type="Pfam" id="PF12867"/>
    </source>
</evidence>
<accession>A0A4R4QBI0</accession>
<feature type="repeat" description="ANK" evidence="1">
    <location>
        <begin position="246"/>
        <end position="278"/>
    </location>
</feature>
<keyword evidence="4" id="KW-1185">Reference proteome</keyword>
<dbReference type="InterPro" id="IPR034660">
    <property type="entry name" value="DinB/YfiT-like"/>
</dbReference>
<keyword evidence="1" id="KW-0040">ANK repeat</keyword>
<protein>
    <recommendedName>
        <fullName evidence="2">DinB-like domain-containing protein</fullName>
    </recommendedName>
</protein>
<dbReference type="AlphaFoldDB" id="A0A4R4QBI0"/>
<dbReference type="Pfam" id="PF12867">
    <property type="entry name" value="DinB_2"/>
    <property type="match status" value="1"/>
</dbReference>
<evidence type="ECO:0000313" key="4">
    <source>
        <dbReference type="Proteomes" id="UP000295075"/>
    </source>
</evidence>
<dbReference type="SUPFAM" id="SSF109854">
    <property type="entry name" value="DinB/YfiT-like putative metalloenzymes"/>
    <property type="match status" value="1"/>
</dbReference>
<dbReference type="Gene3D" id="1.25.40.20">
    <property type="entry name" value="Ankyrin repeat-containing domain"/>
    <property type="match status" value="1"/>
</dbReference>
<dbReference type="SUPFAM" id="SSF48403">
    <property type="entry name" value="Ankyrin repeat"/>
    <property type="match status" value="1"/>
</dbReference>
<dbReference type="InterPro" id="IPR024775">
    <property type="entry name" value="DinB-like"/>
</dbReference>
<dbReference type="InterPro" id="IPR002110">
    <property type="entry name" value="Ankyrin_rpt"/>
</dbReference>
<dbReference type="Gene3D" id="1.20.120.450">
    <property type="entry name" value="dinb family like domain"/>
    <property type="match status" value="1"/>
</dbReference>
<dbReference type="OrthoDB" id="5022306at2"/>
<gene>
    <name evidence="3" type="ORF">E1261_07445</name>
</gene>
<feature type="domain" description="DinB-like" evidence="2">
    <location>
        <begin position="36"/>
        <end position="184"/>
    </location>
</feature>
<dbReference type="PROSITE" id="PS50297">
    <property type="entry name" value="ANK_REP_REGION"/>
    <property type="match status" value="1"/>
</dbReference>
<dbReference type="Proteomes" id="UP000295075">
    <property type="component" value="Unassembled WGS sequence"/>
</dbReference>
<sequence length="308" mass="34229">MIPPVCRNLRTDPVRRWFYGEFMMTTSENLLNLSDFAWGRLRARVQGLTDEEYFWEPFDGCWTIRKTGDGFAPDMTDIPPTPSPFTTLAWRITHIVDILQEDRTATWFGHEVNPADGQPPVPASAAEALTALDHSYDVWRRRLAALSQEDLDRPLGEIAAPYADHDGTAFALHILDELIHHGAEVATLRDFYRGLHPEDPFGAAFAGEVTPAERPTLLAEAAAAQRWDVIPQLADLGFGLDEKTTDGFTAAHLAAGNGALETVRFLVGRGADLSITDPRFNADVLGWAQWFKRADVVAFLEDQGTKAR</sequence>